<evidence type="ECO:0000256" key="10">
    <source>
        <dbReference type="SAM" id="Coils"/>
    </source>
</evidence>
<dbReference type="GO" id="GO:0005874">
    <property type="term" value="C:microtubule"/>
    <property type="evidence" value="ECO:0007669"/>
    <property type="project" value="UniProtKB-KW"/>
</dbReference>
<comment type="caution">
    <text evidence="11">The sequence shown here is derived from an EMBL/GenBank/DDBJ whole genome shotgun (WGS) entry which is preliminary data.</text>
</comment>
<evidence type="ECO:0000256" key="7">
    <source>
        <dbReference type="ARBA" id="ARBA00023054"/>
    </source>
</evidence>
<evidence type="ECO:0000313" key="11">
    <source>
        <dbReference type="EMBL" id="KAJ8463219.1"/>
    </source>
</evidence>
<dbReference type="GO" id="GO:0051225">
    <property type="term" value="P:spindle assembly"/>
    <property type="evidence" value="ECO:0007669"/>
    <property type="project" value="InterPro"/>
</dbReference>
<keyword evidence="9" id="KW-0131">Cell cycle</keyword>
<keyword evidence="7 10" id="KW-0175">Coiled coil</keyword>
<dbReference type="PANTHER" id="PTHR31570">
    <property type="entry name" value="HAUS AUGMIN-LIKE COMPLEX SUBUNIT 1"/>
    <property type="match status" value="1"/>
</dbReference>
<dbReference type="GO" id="GO:0005829">
    <property type="term" value="C:cytosol"/>
    <property type="evidence" value="ECO:0007669"/>
    <property type="project" value="TreeGrafter"/>
</dbReference>
<accession>A0AAD7TKR6</accession>
<keyword evidence="4" id="KW-0132">Cell division</keyword>
<organism evidence="11 12">
    <name type="scientific">Trametes cubensis</name>
    <dbReference type="NCBI Taxonomy" id="1111947"/>
    <lineage>
        <taxon>Eukaryota</taxon>
        <taxon>Fungi</taxon>
        <taxon>Dikarya</taxon>
        <taxon>Basidiomycota</taxon>
        <taxon>Agaricomycotina</taxon>
        <taxon>Agaricomycetes</taxon>
        <taxon>Polyporales</taxon>
        <taxon>Polyporaceae</taxon>
        <taxon>Trametes</taxon>
    </lineage>
</organism>
<evidence type="ECO:0000256" key="4">
    <source>
        <dbReference type="ARBA" id="ARBA00022618"/>
    </source>
</evidence>
<comment type="subcellular location">
    <subcellularLocation>
        <location evidence="1">Cytoplasm</location>
        <location evidence="1">Cytoskeleton</location>
        <location evidence="1">Spindle</location>
    </subcellularLocation>
</comment>
<feature type="coiled-coil region" evidence="10">
    <location>
        <begin position="113"/>
        <end position="172"/>
    </location>
</feature>
<dbReference type="Pfam" id="PF25762">
    <property type="entry name" value="HAUS1"/>
    <property type="match status" value="1"/>
</dbReference>
<keyword evidence="6" id="KW-0498">Mitosis</keyword>
<keyword evidence="5" id="KW-0493">Microtubule</keyword>
<dbReference type="InterPro" id="IPR026243">
    <property type="entry name" value="HAUS1"/>
</dbReference>
<reference evidence="11" key="1">
    <citation type="submission" date="2022-11" db="EMBL/GenBank/DDBJ databases">
        <title>Genome Sequence of Cubamyces cubensis.</title>
        <authorList>
            <person name="Buettner E."/>
        </authorList>
    </citation>
    <scope>NUCLEOTIDE SEQUENCE</scope>
    <source>
        <strain evidence="11">MPL-01</strain>
    </source>
</reference>
<keyword evidence="8" id="KW-0206">Cytoskeleton</keyword>
<sequence>MTLFGPAQKLTRFVGQPYKYLAQLELPPSIAAKLETLTDIADALGIDELSFSAYPGAIERLETEELSLARSLLRAHGAEDELTRHLLTILHEKELIKKWSQALQSQSDTDHDVALLRRQKTALTAKAKEYEKELDTIMADMPEAPPVSITELAALRKKLKEQEHILKQKRAKVEAFQGLPPNIELARHALAEARDKQMELINIRERLLGKMVKGVN</sequence>
<dbReference type="PANTHER" id="PTHR31570:SF1">
    <property type="entry name" value="HAUS AUGMIN-LIKE COMPLEX SUBUNIT 1"/>
    <property type="match status" value="1"/>
</dbReference>
<evidence type="ECO:0000256" key="3">
    <source>
        <dbReference type="ARBA" id="ARBA00022490"/>
    </source>
</evidence>
<dbReference type="Proteomes" id="UP001215151">
    <property type="component" value="Unassembled WGS sequence"/>
</dbReference>
<dbReference type="GO" id="GO:0005819">
    <property type="term" value="C:spindle"/>
    <property type="evidence" value="ECO:0007669"/>
    <property type="project" value="UniProtKB-SubCell"/>
</dbReference>
<gene>
    <name evidence="11" type="ORF">ONZ51_g10396</name>
</gene>
<dbReference type="AlphaFoldDB" id="A0AAD7TKR6"/>
<dbReference type="EMBL" id="JAPEVG010000408">
    <property type="protein sequence ID" value="KAJ8463219.1"/>
    <property type="molecule type" value="Genomic_DNA"/>
</dbReference>
<evidence type="ECO:0000256" key="1">
    <source>
        <dbReference type="ARBA" id="ARBA00004186"/>
    </source>
</evidence>
<evidence type="ECO:0000256" key="9">
    <source>
        <dbReference type="ARBA" id="ARBA00023306"/>
    </source>
</evidence>
<protein>
    <submittedName>
        <fullName evidence="11">Uncharacterized protein</fullName>
    </submittedName>
</protein>
<evidence type="ECO:0000256" key="6">
    <source>
        <dbReference type="ARBA" id="ARBA00022776"/>
    </source>
</evidence>
<evidence type="ECO:0000256" key="2">
    <source>
        <dbReference type="ARBA" id="ARBA00005479"/>
    </source>
</evidence>
<evidence type="ECO:0000256" key="5">
    <source>
        <dbReference type="ARBA" id="ARBA00022701"/>
    </source>
</evidence>
<keyword evidence="3" id="KW-0963">Cytoplasm</keyword>
<proteinExistence type="inferred from homology"/>
<comment type="similarity">
    <text evidence="2">Belongs to the HAUS1 family.</text>
</comment>
<evidence type="ECO:0000256" key="8">
    <source>
        <dbReference type="ARBA" id="ARBA00023212"/>
    </source>
</evidence>
<name>A0AAD7TKR6_9APHY</name>
<dbReference type="GO" id="GO:0051301">
    <property type="term" value="P:cell division"/>
    <property type="evidence" value="ECO:0007669"/>
    <property type="project" value="UniProtKB-KW"/>
</dbReference>
<keyword evidence="12" id="KW-1185">Reference proteome</keyword>
<dbReference type="GO" id="GO:0070652">
    <property type="term" value="C:HAUS complex"/>
    <property type="evidence" value="ECO:0007669"/>
    <property type="project" value="InterPro"/>
</dbReference>
<evidence type="ECO:0000313" key="12">
    <source>
        <dbReference type="Proteomes" id="UP001215151"/>
    </source>
</evidence>